<evidence type="ECO:0000313" key="2">
    <source>
        <dbReference type="EMBL" id="KKU98839.1"/>
    </source>
</evidence>
<accession>A0A0G1UX60</accession>
<name>A0A0G1UX60_9BACT</name>
<keyword evidence="1" id="KW-1133">Transmembrane helix</keyword>
<comment type="caution">
    <text evidence="2">The sequence shown here is derived from an EMBL/GenBank/DDBJ whole genome shotgun (WGS) entry which is preliminary data.</text>
</comment>
<feature type="transmembrane region" description="Helical" evidence="1">
    <location>
        <begin position="72"/>
        <end position="92"/>
    </location>
</feature>
<proteinExistence type="predicted"/>
<evidence type="ECO:0000256" key="1">
    <source>
        <dbReference type="SAM" id="Phobius"/>
    </source>
</evidence>
<keyword evidence="1" id="KW-0472">Membrane</keyword>
<evidence type="ECO:0000313" key="3">
    <source>
        <dbReference type="Proteomes" id="UP000034600"/>
    </source>
</evidence>
<organism evidence="2 3">
    <name type="scientific">Candidatus Jorgensenbacteria bacterium GW2011_GWC1_48_8</name>
    <dbReference type="NCBI Taxonomy" id="1618666"/>
    <lineage>
        <taxon>Bacteria</taxon>
        <taxon>Candidatus Joergenseniibacteriota</taxon>
    </lineage>
</organism>
<evidence type="ECO:0008006" key="4">
    <source>
        <dbReference type="Google" id="ProtNLM"/>
    </source>
</evidence>
<dbReference type="AlphaFoldDB" id="A0A0G1UX60"/>
<dbReference type="Proteomes" id="UP000034600">
    <property type="component" value="Unassembled WGS sequence"/>
</dbReference>
<dbReference type="GO" id="GO:0016020">
    <property type="term" value="C:membrane"/>
    <property type="evidence" value="ECO:0007669"/>
    <property type="project" value="InterPro"/>
</dbReference>
<keyword evidence="1" id="KW-0812">Transmembrane</keyword>
<reference evidence="2 3" key="1">
    <citation type="journal article" date="2015" name="Nature">
        <title>rRNA introns, odd ribosomes, and small enigmatic genomes across a large radiation of phyla.</title>
        <authorList>
            <person name="Brown C.T."/>
            <person name="Hug L.A."/>
            <person name="Thomas B.C."/>
            <person name="Sharon I."/>
            <person name="Castelle C.J."/>
            <person name="Singh A."/>
            <person name="Wilkins M.J."/>
            <person name="Williams K.H."/>
            <person name="Banfield J.F."/>
        </authorList>
    </citation>
    <scope>NUCLEOTIDE SEQUENCE [LARGE SCALE GENOMIC DNA]</scope>
</reference>
<dbReference type="EMBL" id="LCPO01000013">
    <property type="protein sequence ID" value="KKU98839.1"/>
    <property type="molecule type" value="Genomic_DNA"/>
</dbReference>
<dbReference type="InterPro" id="IPR003425">
    <property type="entry name" value="CCB3/YggT"/>
</dbReference>
<dbReference type="Pfam" id="PF02325">
    <property type="entry name" value="CCB3_YggT"/>
    <property type="match status" value="1"/>
</dbReference>
<protein>
    <recommendedName>
        <fullName evidence="4">YGGT family protein</fullName>
    </recommendedName>
</protein>
<sequence>MMAMRFPKNAFIKYTRYVLGFFEMLLGLRLVLRLLGANPAAPIVDLLYTLTNVVIAPFRGIFSDIYLRGGGIFDLVTITAMVGYPIIVYLIFELVNIIARDRDAEEI</sequence>
<gene>
    <name evidence="2" type="ORF">UY32_C0013G0036</name>
</gene>